<gene>
    <name evidence="2" type="ORF">K7C98_26210</name>
</gene>
<proteinExistence type="predicted"/>
<evidence type="ECO:0000256" key="1">
    <source>
        <dbReference type="SAM" id="Phobius"/>
    </source>
</evidence>
<evidence type="ECO:0008006" key="4">
    <source>
        <dbReference type="Google" id="ProtNLM"/>
    </source>
</evidence>
<dbReference type="EMBL" id="JAIRAU010000035">
    <property type="protein sequence ID" value="MBZ5712752.1"/>
    <property type="molecule type" value="Genomic_DNA"/>
</dbReference>
<feature type="transmembrane region" description="Helical" evidence="1">
    <location>
        <begin position="334"/>
        <end position="352"/>
    </location>
</feature>
<keyword evidence="3" id="KW-1185">Reference proteome</keyword>
<evidence type="ECO:0000313" key="3">
    <source>
        <dbReference type="Proteomes" id="UP001139031"/>
    </source>
</evidence>
<organism evidence="2 3">
    <name type="scientific">Nannocystis pusilla</name>
    <dbReference type="NCBI Taxonomy" id="889268"/>
    <lineage>
        <taxon>Bacteria</taxon>
        <taxon>Pseudomonadati</taxon>
        <taxon>Myxococcota</taxon>
        <taxon>Polyangia</taxon>
        <taxon>Nannocystales</taxon>
        <taxon>Nannocystaceae</taxon>
        <taxon>Nannocystis</taxon>
    </lineage>
</organism>
<dbReference type="Proteomes" id="UP001139031">
    <property type="component" value="Unassembled WGS sequence"/>
</dbReference>
<keyword evidence="1" id="KW-0812">Transmembrane</keyword>
<feature type="transmembrane region" description="Helical" evidence="1">
    <location>
        <begin position="177"/>
        <end position="195"/>
    </location>
</feature>
<comment type="caution">
    <text evidence="2">The sequence shown here is derived from an EMBL/GenBank/DDBJ whole genome shotgun (WGS) entry which is preliminary data.</text>
</comment>
<dbReference type="RefSeq" id="WP_224194507.1">
    <property type="nucleotide sequence ID" value="NZ_JAIRAU010000035.1"/>
</dbReference>
<feature type="transmembrane region" description="Helical" evidence="1">
    <location>
        <begin position="249"/>
        <end position="272"/>
    </location>
</feature>
<protein>
    <recommendedName>
        <fullName evidence="4">Glycosyltransferase RgtA/B/C/D-like domain-containing protein</fullName>
    </recommendedName>
</protein>
<feature type="transmembrane region" description="Helical" evidence="1">
    <location>
        <begin position="302"/>
        <end position="322"/>
    </location>
</feature>
<feature type="transmembrane region" description="Helical" evidence="1">
    <location>
        <begin position="61"/>
        <end position="79"/>
    </location>
</feature>
<evidence type="ECO:0000313" key="2">
    <source>
        <dbReference type="EMBL" id="MBZ5712752.1"/>
    </source>
</evidence>
<name>A0ABS7TWY2_9BACT</name>
<feature type="transmembrane region" description="Helical" evidence="1">
    <location>
        <begin position="141"/>
        <end position="157"/>
    </location>
</feature>
<reference evidence="2" key="1">
    <citation type="submission" date="2021-08" db="EMBL/GenBank/DDBJ databases">
        <authorList>
            <person name="Stevens D.C."/>
        </authorList>
    </citation>
    <scope>NUCLEOTIDE SEQUENCE</scope>
    <source>
        <strain evidence="2">DSM 53165</strain>
    </source>
</reference>
<accession>A0ABS7TWY2</accession>
<keyword evidence="1" id="KW-0472">Membrane</keyword>
<keyword evidence="1" id="KW-1133">Transmembrane helix</keyword>
<feature type="transmembrane region" description="Helical" evidence="1">
    <location>
        <begin position="207"/>
        <end position="229"/>
    </location>
</feature>
<sequence length="529" mass="56415">MAAARGHRAFVAAAVAIAAALLLHAQAWRFICDDAYISFRYAWNLAEHGALEYNLGERVEGYTNFLWVLVLAFGTCLGAPPEALAPWLTQLGALAGAAATVVLVRALRGASGPWRVADLIPAALLAAAPEYVVWAQGGLETAWAAALALAAMAAAASGRWRAAGLLTALAGLTRLDAVLPIGVFVGTWMLGHVLRGTRDRLPRPREALIAAALAAGPLLGHLLLRYAYYGEWLPNTWTIKRHGRLLRDTFGAAYVGAWASALRLVWLAPLALLLRPRHAALVLPAAAVLGYAWSVGGDFMAYGRFLVVATALTAGLVGWLLIEAGERWLGRRGPLVAALVGVALAAVLGVMSRERVKIDRATPAGWLDGRWEGVTAMDRFARERVHVGSWMREHLPADTTITVGAAGALPYASRLRAVDVYGLVDPWPRQVEVKPQTRARPGHQLMAPQAVILARDPDLLCHVGHVGPRRPSPAAAQSRGFGRTMQWACVEPGPVADAREPGGVLDVGYYCCLRPRGRTVGPFSDGAGP</sequence>